<feature type="compositionally biased region" description="Acidic residues" evidence="1">
    <location>
        <begin position="338"/>
        <end position="348"/>
    </location>
</feature>
<feature type="region of interest" description="Disordered" evidence="1">
    <location>
        <begin position="59"/>
        <end position="97"/>
    </location>
</feature>
<dbReference type="Proteomes" id="UP001530400">
    <property type="component" value="Unassembled WGS sequence"/>
</dbReference>
<evidence type="ECO:0000313" key="3">
    <source>
        <dbReference type="EMBL" id="KAL3787205.1"/>
    </source>
</evidence>
<proteinExistence type="predicted"/>
<evidence type="ECO:0000256" key="1">
    <source>
        <dbReference type="SAM" id="MobiDB-lite"/>
    </source>
</evidence>
<feature type="compositionally biased region" description="Acidic residues" evidence="1">
    <location>
        <begin position="63"/>
        <end position="94"/>
    </location>
</feature>
<evidence type="ECO:0000256" key="2">
    <source>
        <dbReference type="SAM" id="Phobius"/>
    </source>
</evidence>
<feature type="compositionally biased region" description="Basic and acidic residues" evidence="1">
    <location>
        <begin position="326"/>
        <end position="337"/>
    </location>
</feature>
<sequence>MSTTPVPSTKFSSENKAFGLHKRRLFLSDVYLAAAVTSQDACNKQYKAARLIQLLRGGSTEAVDSDSEDEEEYDSEEEYDEESEEESEGEEDATSESLAASIQNKVANQPYDTLITPPPMQQMLVSISVMLLSQRIDIFSPKVVAIARAAFIGYIIAVQLFLLYVRTRVKQINNRTEITISNPLASLVQGMTSQGGSQNTMVKSLTSQILTTHTTIYEYDMQQIKSMQSGLLMPMVFIYFLHFRMKQMQPLLMQTATGVMNLVYSPLWQVYVLGRNLERPFKSSGGGVLDGMMAENGADESESGDLEVNIENGEEVDAEENEAVEEAEKEHEESSESDKEESEESDEE</sequence>
<organism evidence="3 4">
    <name type="scientific">Cyclotella atomus</name>
    <dbReference type="NCBI Taxonomy" id="382360"/>
    <lineage>
        <taxon>Eukaryota</taxon>
        <taxon>Sar</taxon>
        <taxon>Stramenopiles</taxon>
        <taxon>Ochrophyta</taxon>
        <taxon>Bacillariophyta</taxon>
        <taxon>Coscinodiscophyceae</taxon>
        <taxon>Thalassiosirophycidae</taxon>
        <taxon>Stephanodiscales</taxon>
        <taxon>Stephanodiscaceae</taxon>
        <taxon>Cyclotella</taxon>
    </lineage>
</organism>
<reference evidence="3 4" key="1">
    <citation type="submission" date="2024-10" db="EMBL/GenBank/DDBJ databases">
        <title>Updated reference genomes for cyclostephanoid diatoms.</title>
        <authorList>
            <person name="Roberts W.R."/>
            <person name="Alverson A.J."/>
        </authorList>
    </citation>
    <scope>NUCLEOTIDE SEQUENCE [LARGE SCALE GENOMIC DNA]</scope>
    <source>
        <strain evidence="3 4">AJA010-31</strain>
    </source>
</reference>
<keyword evidence="4" id="KW-1185">Reference proteome</keyword>
<keyword evidence="2" id="KW-0812">Transmembrane</keyword>
<evidence type="ECO:0000313" key="4">
    <source>
        <dbReference type="Proteomes" id="UP001530400"/>
    </source>
</evidence>
<comment type="caution">
    <text evidence="3">The sequence shown here is derived from an EMBL/GenBank/DDBJ whole genome shotgun (WGS) entry which is preliminary data.</text>
</comment>
<feature type="transmembrane region" description="Helical" evidence="2">
    <location>
        <begin position="143"/>
        <end position="165"/>
    </location>
</feature>
<feature type="region of interest" description="Disordered" evidence="1">
    <location>
        <begin position="288"/>
        <end position="348"/>
    </location>
</feature>
<accession>A0ABD3PGF6</accession>
<keyword evidence="2" id="KW-1133">Transmembrane helix</keyword>
<dbReference type="InterPro" id="IPR012098">
    <property type="entry name" value="SND3_fun"/>
</dbReference>
<dbReference type="AlphaFoldDB" id="A0ABD3PGF6"/>
<gene>
    <name evidence="3" type="ORF">ACHAWO_009938</name>
</gene>
<dbReference type="PANTHER" id="PTHR28112">
    <property type="entry name" value="SRP-INDEPENDENT TARGETING PROTEIN 3"/>
    <property type="match status" value="1"/>
</dbReference>
<dbReference type="EMBL" id="JALLPJ020000621">
    <property type="protein sequence ID" value="KAL3787205.1"/>
    <property type="molecule type" value="Genomic_DNA"/>
</dbReference>
<name>A0ABD3PGF6_9STRA</name>
<keyword evidence="2" id="KW-0472">Membrane</keyword>
<feature type="compositionally biased region" description="Acidic residues" evidence="1">
    <location>
        <begin position="312"/>
        <end position="325"/>
    </location>
</feature>
<feature type="transmembrane region" description="Helical" evidence="2">
    <location>
        <begin position="229"/>
        <end position="245"/>
    </location>
</feature>
<dbReference type="Pfam" id="PF10032">
    <property type="entry name" value="Pho88"/>
    <property type="match status" value="1"/>
</dbReference>
<protein>
    <submittedName>
        <fullName evidence="3">Uncharacterized protein</fullName>
    </submittedName>
</protein>
<dbReference type="PANTHER" id="PTHR28112:SF1">
    <property type="entry name" value="SRP-INDEPENDENT TARGETING PROTEIN 3"/>
    <property type="match status" value="1"/>
</dbReference>